<dbReference type="Gene3D" id="3.40.50.920">
    <property type="match status" value="1"/>
</dbReference>
<dbReference type="RefSeq" id="WP_012065606.1">
    <property type="nucleotide sequence ID" value="NC_009633.1"/>
</dbReference>
<feature type="site" description="Important for catalytic activity" evidence="19">
    <location>
        <position position="27"/>
    </location>
</feature>
<dbReference type="eggNOG" id="COG0021">
    <property type="taxonomic scope" value="Bacteria"/>
</dbReference>
<evidence type="ECO:0000256" key="18">
    <source>
        <dbReference type="PIRSR" id="PIRSR605478-4"/>
    </source>
</evidence>
<comment type="cofactor">
    <cofactor evidence="17">
        <name>thiamine diphosphate</name>
        <dbReference type="ChEBI" id="CHEBI:58937"/>
    </cofactor>
    <text evidence="17">Binds 1 thiamine pyrophosphate per subunit. During the reaction, the substrate forms a covalent intermediate with the cofactor.</text>
</comment>
<dbReference type="Pfam" id="PF22613">
    <property type="entry name" value="Transketolase_C_1"/>
    <property type="match status" value="1"/>
</dbReference>
<dbReference type="FunFam" id="3.40.50.970:FF:000004">
    <property type="entry name" value="Transketolase"/>
    <property type="match status" value="1"/>
</dbReference>
<evidence type="ECO:0000256" key="9">
    <source>
        <dbReference type="ARBA" id="ARBA00022723"/>
    </source>
</evidence>
<comment type="cofactor">
    <cofactor evidence="3">
        <name>Co(2+)</name>
        <dbReference type="ChEBI" id="CHEBI:48828"/>
    </cofactor>
</comment>
<comment type="similarity">
    <text evidence="5">Belongs to the transketolase family.</text>
</comment>
<dbReference type="FunFam" id="3.40.50.970:FF:000045">
    <property type="entry name" value="Transketolase"/>
    <property type="match status" value="1"/>
</dbReference>
<dbReference type="NCBIfam" id="TIGR00232">
    <property type="entry name" value="tktlase_bact"/>
    <property type="match status" value="1"/>
</dbReference>
<comment type="cofactor">
    <cofactor evidence="2">
        <name>Mn(2+)</name>
        <dbReference type="ChEBI" id="CHEBI:29035"/>
    </cofactor>
</comment>
<sequence>MKQIEQKAINTIRLLAVDGVEKANSGHPGLPMGAAPMAYTLWSQFLNHSPNDPQWTNRDRFVLSAGHGSMLIYSLLHLFNYGLTIEDLQNFRQWGSKTPGHPEFGHTVGIETTTGPLGQGLTNAVGMAMAERRLAAEFNRDQYDVVDHYTYVIAGDGDMMEGITSEAASLAGHLGLHKLICLYDDNNISIDGNTSLTFTEDVAKRYEAYGWQVVIVKDGNDVAEITKAIKAAKENKEQPTLIKVKTTIGFGSPNKQGTAGVHGAPLGKDEIQLTRKTLEWAHDEDFFVPEDVKGHFDGLVKDSNEKAKVWEEMFKGYSEAHPELAKAWKQWHSRELPQELLKDASLWEFSEKPMATRSTSGEVMNRLKKHLPNLMGGSADLNPSTKTYLKEMGDFQKGEWKGNNIYFGVREHAMAGITNGMALHGGLRVFCSTFFVFSDYMKPAIRLSALMKQPVVYVFTHDSIGVGEDGPTHQPIEHLLMLRSIPNVQVLRPADGKETTAAWIQALKHQEGPTVLVLSRQNLAQLEGSGQDAAKGAYVVSKGKKETPDMILMASGSEVPLAIEAQKALQDKGIEANVVSMMSWELFKNQSKEYQEEILPKQVTKRISIETGVTLGWSQFIGDAGIAIGIDDFGASAPGEVLMDKYGFTVENIVEKAMTL</sequence>
<feature type="binding site" evidence="16">
    <location>
        <position position="461"/>
    </location>
    <ligand>
        <name>substrate</name>
    </ligand>
</feature>
<evidence type="ECO:0000256" key="1">
    <source>
        <dbReference type="ARBA" id="ARBA00001913"/>
    </source>
</evidence>
<organism evidence="21 22">
    <name type="scientific">Alkaliphilus metalliredigens (strain QYMF)</name>
    <dbReference type="NCBI Taxonomy" id="293826"/>
    <lineage>
        <taxon>Bacteria</taxon>
        <taxon>Bacillati</taxon>
        <taxon>Bacillota</taxon>
        <taxon>Clostridia</taxon>
        <taxon>Peptostreptococcales</taxon>
        <taxon>Natronincolaceae</taxon>
        <taxon>Alkaliphilus</taxon>
    </lineage>
</organism>
<dbReference type="AlphaFoldDB" id="A6TX00"/>
<feature type="active site" description="Proton donor" evidence="15">
    <location>
        <position position="411"/>
    </location>
</feature>
<evidence type="ECO:0000256" key="14">
    <source>
        <dbReference type="NCBIfam" id="TIGR00232"/>
    </source>
</evidence>
<evidence type="ECO:0000313" key="21">
    <source>
        <dbReference type="EMBL" id="ABR50718.1"/>
    </source>
</evidence>
<evidence type="ECO:0000256" key="19">
    <source>
        <dbReference type="PIRSR" id="PIRSR605478-5"/>
    </source>
</evidence>
<dbReference type="GO" id="GO:0005829">
    <property type="term" value="C:cytosol"/>
    <property type="evidence" value="ECO:0007669"/>
    <property type="project" value="TreeGrafter"/>
</dbReference>
<dbReference type="Pfam" id="PF00456">
    <property type="entry name" value="Transketolase_N"/>
    <property type="match status" value="1"/>
</dbReference>
<dbReference type="PROSITE" id="PS00801">
    <property type="entry name" value="TRANSKETOLASE_1"/>
    <property type="match status" value="1"/>
</dbReference>
<feature type="binding site" evidence="17">
    <location>
        <position position="67"/>
    </location>
    <ligand>
        <name>thiamine diphosphate</name>
        <dbReference type="ChEBI" id="CHEBI:58937"/>
    </ligand>
</feature>
<keyword evidence="8" id="KW-0808">Transferase</keyword>
<dbReference type="PANTHER" id="PTHR43522:SF2">
    <property type="entry name" value="TRANSKETOLASE 1-RELATED"/>
    <property type="match status" value="1"/>
</dbReference>
<comment type="subunit">
    <text evidence="6">Homodimer.</text>
</comment>
<dbReference type="GO" id="GO:0046872">
    <property type="term" value="F:metal ion binding"/>
    <property type="evidence" value="ECO:0007669"/>
    <property type="project" value="UniProtKB-KW"/>
</dbReference>
<dbReference type="Gene3D" id="3.40.50.970">
    <property type="match status" value="2"/>
</dbReference>
<dbReference type="SUPFAM" id="SSF52922">
    <property type="entry name" value="TK C-terminal domain-like"/>
    <property type="match status" value="1"/>
</dbReference>
<evidence type="ECO:0000256" key="2">
    <source>
        <dbReference type="ARBA" id="ARBA00001936"/>
    </source>
</evidence>
<evidence type="ECO:0000256" key="6">
    <source>
        <dbReference type="ARBA" id="ARBA00011738"/>
    </source>
</evidence>
<name>A6TX00_ALKMQ</name>
<evidence type="ECO:0000256" key="17">
    <source>
        <dbReference type="PIRSR" id="PIRSR605478-3"/>
    </source>
</evidence>
<dbReference type="EMBL" id="CP000724">
    <property type="protein sequence ID" value="ABR50718.1"/>
    <property type="molecule type" value="Genomic_DNA"/>
</dbReference>
<feature type="domain" description="Transketolase-like pyrimidine-binding" evidence="20">
    <location>
        <begin position="354"/>
        <end position="525"/>
    </location>
</feature>
<dbReference type="InterPro" id="IPR029061">
    <property type="entry name" value="THDP-binding"/>
</dbReference>
<dbReference type="InterPro" id="IPR005478">
    <property type="entry name" value="Transketolase_bac-like"/>
</dbReference>
<dbReference type="EC" id="2.2.1.1" evidence="7 14"/>
<dbReference type="SUPFAM" id="SSF52518">
    <property type="entry name" value="Thiamin diphosphate-binding fold (THDP-binding)"/>
    <property type="match status" value="2"/>
</dbReference>
<reference evidence="22" key="1">
    <citation type="journal article" date="2016" name="Genome Announc.">
        <title>Complete genome sequence of Alkaliphilus metalliredigens strain QYMF, an alkaliphilic and metal-reducing bacterium isolated from borax-contaminated leachate ponds.</title>
        <authorList>
            <person name="Hwang C."/>
            <person name="Copeland A."/>
            <person name="Lucas S."/>
            <person name="Lapidus A."/>
            <person name="Barry K."/>
            <person name="Detter J.C."/>
            <person name="Glavina Del Rio T."/>
            <person name="Hammon N."/>
            <person name="Israni S."/>
            <person name="Dalin E."/>
            <person name="Tice H."/>
            <person name="Pitluck S."/>
            <person name="Chertkov O."/>
            <person name="Brettin T."/>
            <person name="Bruce D."/>
            <person name="Han C."/>
            <person name="Schmutz J."/>
            <person name="Larimer F."/>
            <person name="Land M.L."/>
            <person name="Hauser L."/>
            <person name="Kyrpides N."/>
            <person name="Mikhailova N."/>
            <person name="Ye Q."/>
            <person name="Zhou J."/>
            <person name="Richardson P."/>
            <person name="Fields M.W."/>
        </authorList>
    </citation>
    <scope>NUCLEOTIDE SEQUENCE [LARGE SCALE GENOMIC DNA]</scope>
    <source>
        <strain evidence="22">QYMF</strain>
    </source>
</reference>
<dbReference type="GO" id="GO:0004802">
    <property type="term" value="F:transketolase activity"/>
    <property type="evidence" value="ECO:0007669"/>
    <property type="project" value="UniProtKB-UniRule"/>
</dbReference>
<dbReference type="InterPro" id="IPR033247">
    <property type="entry name" value="Transketolase_fam"/>
</dbReference>
<dbReference type="InterPro" id="IPR005474">
    <property type="entry name" value="Transketolase_N"/>
</dbReference>
<keyword evidence="22" id="KW-1185">Reference proteome</keyword>
<evidence type="ECO:0000256" key="12">
    <source>
        <dbReference type="ARBA" id="ARBA00023052"/>
    </source>
</evidence>
<dbReference type="InterPro" id="IPR009014">
    <property type="entry name" value="Transketo_C/PFOR_II"/>
</dbReference>
<evidence type="ECO:0000256" key="13">
    <source>
        <dbReference type="ARBA" id="ARBA00049473"/>
    </source>
</evidence>
<feature type="binding site" evidence="16">
    <location>
        <position position="473"/>
    </location>
    <ligand>
        <name>substrate</name>
    </ligand>
</feature>
<dbReference type="Pfam" id="PF02779">
    <property type="entry name" value="Transket_pyr"/>
    <property type="match status" value="1"/>
</dbReference>
<feature type="site" description="Important for catalytic activity" evidence="19">
    <location>
        <position position="262"/>
    </location>
</feature>
<proteinExistence type="inferred from homology"/>
<evidence type="ECO:0000256" key="11">
    <source>
        <dbReference type="ARBA" id="ARBA00022842"/>
    </source>
</evidence>
<feature type="binding site" evidence="16">
    <location>
        <position position="469"/>
    </location>
    <ligand>
        <name>substrate</name>
    </ligand>
</feature>
<dbReference type="SMART" id="SM00861">
    <property type="entry name" value="Transket_pyr"/>
    <property type="match status" value="1"/>
</dbReference>
<dbReference type="InterPro" id="IPR055152">
    <property type="entry name" value="Transketolase-like_C_2"/>
</dbReference>
<comment type="catalytic activity">
    <reaction evidence="13">
        <text>D-sedoheptulose 7-phosphate + D-glyceraldehyde 3-phosphate = aldehydo-D-ribose 5-phosphate + D-xylulose 5-phosphate</text>
        <dbReference type="Rhea" id="RHEA:10508"/>
        <dbReference type="ChEBI" id="CHEBI:57483"/>
        <dbReference type="ChEBI" id="CHEBI:57737"/>
        <dbReference type="ChEBI" id="CHEBI:58273"/>
        <dbReference type="ChEBI" id="CHEBI:59776"/>
        <dbReference type="EC" id="2.2.1.1"/>
    </reaction>
</comment>
<evidence type="ECO:0000256" key="8">
    <source>
        <dbReference type="ARBA" id="ARBA00022679"/>
    </source>
</evidence>
<dbReference type="PANTHER" id="PTHR43522">
    <property type="entry name" value="TRANSKETOLASE"/>
    <property type="match status" value="1"/>
</dbReference>
<feature type="binding site" evidence="16">
    <location>
        <position position="27"/>
    </location>
    <ligand>
        <name>substrate</name>
    </ligand>
</feature>
<dbReference type="OrthoDB" id="8732661at2"/>
<evidence type="ECO:0000259" key="20">
    <source>
        <dbReference type="SMART" id="SM00861"/>
    </source>
</evidence>
<feature type="binding site" evidence="17">
    <location>
        <begin position="115"/>
        <end position="117"/>
    </location>
    <ligand>
        <name>thiamine diphosphate</name>
        <dbReference type="ChEBI" id="CHEBI:58937"/>
    </ligand>
</feature>
<dbReference type="InterPro" id="IPR049557">
    <property type="entry name" value="Transketolase_CS"/>
</dbReference>
<feature type="binding site" evidence="17">
    <location>
        <position position="437"/>
    </location>
    <ligand>
        <name>thiamine diphosphate</name>
        <dbReference type="ChEBI" id="CHEBI:58937"/>
    </ligand>
</feature>
<feature type="binding site" evidence="18">
    <location>
        <position position="186"/>
    </location>
    <ligand>
        <name>Mg(2+)</name>
        <dbReference type="ChEBI" id="CHEBI:18420"/>
    </ligand>
</feature>
<evidence type="ECO:0000256" key="5">
    <source>
        <dbReference type="ARBA" id="ARBA00007131"/>
    </source>
</evidence>
<dbReference type="CDD" id="cd07033">
    <property type="entry name" value="TPP_PYR_DXS_TK_like"/>
    <property type="match status" value="1"/>
</dbReference>
<feature type="binding site" evidence="17">
    <location>
        <position position="157"/>
    </location>
    <ligand>
        <name>thiamine diphosphate</name>
        <dbReference type="ChEBI" id="CHEBI:58937"/>
    </ligand>
</feature>
<feature type="binding site" evidence="18">
    <location>
        <position position="188"/>
    </location>
    <ligand>
        <name>Mg(2+)</name>
        <dbReference type="ChEBI" id="CHEBI:18420"/>
    </ligand>
</feature>
<comment type="cofactor">
    <cofactor evidence="1">
        <name>Ca(2+)</name>
        <dbReference type="ChEBI" id="CHEBI:29108"/>
    </cofactor>
</comment>
<evidence type="ECO:0000256" key="16">
    <source>
        <dbReference type="PIRSR" id="PIRSR605478-2"/>
    </source>
</evidence>
<gene>
    <name evidence="21" type="ordered locus">Amet_4648</name>
</gene>
<evidence type="ECO:0000256" key="10">
    <source>
        <dbReference type="ARBA" id="ARBA00022837"/>
    </source>
</evidence>
<feature type="binding site" evidence="17">
    <location>
        <position position="186"/>
    </location>
    <ligand>
        <name>thiamine diphosphate</name>
        <dbReference type="ChEBI" id="CHEBI:58937"/>
    </ligand>
</feature>
<evidence type="ECO:0000256" key="15">
    <source>
        <dbReference type="PIRSR" id="PIRSR605478-1"/>
    </source>
</evidence>
<feature type="binding site" evidence="16">
    <location>
        <position position="357"/>
    </location>
    <ligand>
        <name>substrate</name>
    </ligand>
</feature>
<keyword evidence="12 17" id="KW-0786">Thiamine pyrophosphate</keyword>
<feature type="binding site" evidence="16">
    <location>
        <position position="262"/>
    </location>
    <ligand>
        <name>substrate</name>
    </ligand>
</feature>
<dbReference type="HOGENOM" id="CLU_009227_0_0_9"/>
<comment type="cofactor">
    <cofactor evidence="18">
        <name>Mg(2+)</name>
        <dbReference type="ChEBI" id="CHEBI:18420"/>
    </cofactor>
    <text evidence="18">Binds 1 Mg(2+) ion per subunit. Can also utilize other divalent metal cations, such as Ca(2+), Mn(2+) and Co(2+).</text>
</comment>
<feature type="binding site" evidence="16">
    <location>
        <position position="384"/>
    </location>
    <ligand>
        <name>substrate</name>
    </ligand>
</feature>
<dbReference type="CDD" id="cd02012">
    <property type="entry name" value="TPP_TK"/>
    <property type="match status" value="1"/>
</dbReference>
<keyword evidence="10" id="KW-0106">Calcium</keyword>
<dbReference type="Proteomes" id="UP000001572">
    <property type="component" value="Chromosome"/>
</dbReference>
<accession>A6TX00</accession>
<evidence type="ECO:0000256" key="3">
    <source>
        <dbReference type="ARBA" id="ARBA00001941"/>
    </source>
</evidence>
<feature type="binding site" evidence="16">
    <location>
        <position position="520"/>
    </location>
    <ligand>
        <name>substrate</name>
    </ligand>
</feature>
<evidence type="ECO:0000313" key="22">
    <source>
        <dbReference type="Proteomes" id="UP000001572"/>
    </source>
</evidence>
<keyword evidence="11 18" id="KW-0460">Magnesium</keyword>
<keyword evidence="9 18" id="KW-0479">Metal-binding</keyword>
<dbReference type="STRING" id="293826.Amet_4648"/>
<feature type="binding site" evidence="18">
    <location>
        <position position="156"/>
    </location>
    <ligand>
        <name>Mg(2+)</name>
        <dbReference type="ChEBI" id="CHEBI:18420"/>
    </ligand>
</feature>
<evidence type="ECO:0000256" key="4">
    <source>
        <dbReference type="ARBA" id="ARBA00002931"/>
    </source>
</evidence>
<dbReference type="KEGG" id="amt:Amet_4648"/>
<dbReference type="InterPro" id="IPR005475">
    <property type="entry name" value="Transketolase-like_Pyr-bd"/>
</dbReference>
<dbReference type="FunFam" id="3.40.50.920:FF:000003">
    <property type="entry name" value="Transketolase"/>
    <property type="match status" value="1"/>
</dbReference>
<protein>
    <recommendedName>
        <fullName evidence="7 14">Transketolase</fullName>
        <ecNumber evidence="7 14">2.2.1.1</ecNumber>
    </recommendedName>
</protein>
<dbReference type="GO" id="GO:0006098">
    <property type="term" value="P:pentose-phosphate shunt"/>
    <property type="evidence" value="ECO:0007669"/>
    <property type="project" value="TreeGrafter"/>
</dbReference>
<feature type="binding site" evidence="17">
    <location>
        <position position="262"/>
    </location>
    <ligand>
        <name>thiamine diphosphate</name>
        <dbReference type="ChEBI" id="CHEBI:58937"/>
    </ligand>
</feature>
<evidence type="ECO:0000256" key="7">
    <source>
        <dbReference type="ARBA" id="ARBA00013152"/>
    </source>
</evidence>
<comment type="function">
    <text evidence="4">Catalyzes the transfer of a two-carbon ketol group from a ketose donor to an aldose acceptor, via a covalent intermediate with the cofactor thiamine pyrophosphate.</text>
</comment>